<keyword evidence="1" id="KW-0472">Membrane</keyword>
<evidence type="ECO:0000256" key="1">
    <source>
        <dbReference type="SAM" id="Phobius"/>
    </source>
</evidence>
<gene>
    <name evidence="2" type="ORF">ACFOUW_17925</name>
</gene>
<dbReference type="EMBL" id="JBHRZH010000016">
    <property type="protein sequence ID" value="MFC3762726.1"/>
    <property type="molecule type" value="Genomic_DNA"/>
</dbReference>
<evidence type="ECO:0000313" key="2">
    <source>
        <dbReference type="EMBL" id="MFC3762726.1"/>
    </source>
</evidence>
<evidence type="ECO:0000313" key="3">
    <source>
        <dbReference type="Proteomes" id="UP001595699"/>
    </source>
</evidence>
<feature type="transmembrane region" description="Helical" evidence="1">
    <location>
        <begin position="12"/>
        <end position="38"/>
    </location>
</feature>
<organism evidence="2 3">
    <name type="scientific">Tenggerimyces flavus</name>
    <dbReference type="NCBI Taxonomy" id="1708749"/>
    <lineage>
        <taxon>Bacteria</taxon>
        <taxon>Bacillati</taxon>
        <taxon>Actinomycetota</taxon>
        <taxon>Actinomycetes</taxon>
        <taxon>Propionibacteriales</taxon>
        <taxon>Nocardioidaceae</taxon>
        <taxon>Tenggerimyces</taxon>
    </lineage>
</organism>
<dbReference type="Proteomes" id="UP001595699">
    <property type="component" value="Unassembled WGS sequence"/>
</dbReference>
<feature type="transmembrane region" description="Helical" evidence="1">
    <location>
        <begin position="86"/>
        <end position="105"/>
    </location>
</feature>
<dbReference type="Pfam" id="PF06197">
    <property type="entry name" value="DUF998"/>
    <property type="match status" value="1"/>
</dbReference>
<keyword evidence="3" id="KW-1185">Reference proteome</keyword>
<accession>A0ABV7YDL0</accession>
<reference evidence="3" key="1">
    <citation type="journal article" date="2019" name="Int. J. Syst. Evol. Microbiol.">
        <title>The Global Catalogue of Microorganisms (GCM) 10K type strain sequencing project: providing services to taxonomists for standard genome sequencing and annotation.</title>
        <authorList>
            <consortium name="The Broad Institute Genomics Platform"/>
            <consortium name="The Broad Institute Genome Sequencing Center for Infectious Disease"/>
            <person name="Wu L."/>
            <person name="Ma J."/>
        </authorList>
    </citation>
    <scope>NUCLEOTIDE SEQUENCE [LARGE SCALE GENOMIC DNA]</scope>
    <source>
        <strain evidence="3">CGMCC 4.7241</strain>
    </source>
</reference>
<name>A0ABV7YDL0_9ACTN</name>
<protein>
    <submittedName>
        <fullName evidence="2">DUF998 domain-containing protein</fullName>
    </submittedName>
</protein>
<dbReference type="InterPro" id="IPR009339">
    <property type="entry name" value="DUF998"/>
</dbReference>
<comment type="caution">
    <text evidence="2">The sequence shown here is derived from an EMBL/GenBank/DDBJ whole genome shotgun (WGS) entry which is preliminary data.</text>
</comment>
<sequence>MTTATLTPPHYIATRVAVWCGIVAGPLFVAAFLVQGFLKPDYNPLRHPVSSLALGPHGWIQTANFLLTGVLVLAFAAIARSKTDKPTAVLIGLWGLGLIAAGIFVTDPVSGFPKGTPAIGEPTLEGSLHDGFSVIGFLCLIAAMFVNARRHRARATATTIAGIATAAFFVAFAAAMSQTPGLVEYGGALQRVCVIIGFGWITTLAIDTNKQAR</sequence>
<feature type="transmembrane region" description="Helical" evidence="1">
    <location>
        <begin position="58"/>
        <end position="79"/>
    </location>
</feature>
<feature type="transmembrane region" description="Helical" evidence="1">
    <location>
        <begin position="131"/>
        <end position="148"/>
    </location>
</feature>
<feature type="transmembrane region" description="Helical" evidence="1">
    <location>
        <begin position="188"/>
        <end position="206"/>
    </location>
</feature>
<dbReference type="RefSeq" id="WP_205122727.1">
    <property type="nucleotide sequence ID" value="NZ_JAFBCM010000001.1"/>
</dbReference>
<keyword evidence="1" id="KW-0812">Transmembrane</keyword>
<proteinExistence type="predicted"/>
<feature type="transmembrane region" description="Helical" evidence="1">
    <location>
        <begin position="155"/>
        <end position="176"/>
    </location>
</feature>
<keyword evidence="1" id="KW-1133">Transmembrane helix</keyword>